<dbReference type="AlphaFoldDB" id="A0A4Q7N8A5"/>
<evidence type="ECO:0000313" key="1">
    <source>
        <dbReference type="EMBL" id="RZS78194.1"/>
    </source>
</evidence>
<comment type="caution">
    <text evidence="1">The sequence shown here is derived from an EMBL/GenBank/DDBJ whole genome shotgun (WGS) entry which is preliminary data.</text>
</comment>
<accession>A0A4Q7N8A5</accession>
<proteinExistence type="predicted"/>
<dbReference type="OrthoDB" id="8778158at2"/>
<evidence type="ECO:0000313" key="2">
    <source>
        <dbReference type="Proteomes" id="UP000292445"/>
    </source>
</evidence>
<dbReference type="EMBL" id="SGXC01000003">
    <property type="protein sequence ID" value="RZS78194.1"/>
    <property type="molecule type" value="Genomic_DNA"/>
</dbReference>
<keyword evidence="2" id="KW-1185">Reference proteome</keyword>
<protein>
    <submittedName>
        <fullName evidence="1">Uncharacterized protein</fullName>
    </submittedName>
</protein>
<organism evidence="1 2">
    <name type="scientific">Pigmentiphaga kullae</name>
    <dbReference type="NCBI Taxonomy" id="151784"/>
    <lineage>
        <taxon>Bacteria</taxon>
        <taxon>Pseudomonadati</taxon>
        <taxon>Pseudomonadota</taxon>
        <taxon>Betaproteobacteria</taxon>
        <taxon>Burkholderiales</taxon>
        <taxon>Alcaligenaceae</taxon>
        <taxon>Pigmentiphaga</taxon>
    </lineage>
</organism>
<dbReference type="Proteomes" id="UP000292445">
    <property type="component" value="Unassembled WGS sequence"/>
</dbReference>
<dbReference type="RefSeq" id="WP_130360781.1">
    <property type="nucleotide sequence ID" value="NZ_SGXC01000003.1"/>
</dbReference>
<name>A0A4Q7N8A5_9BURK</name>
<gene>
    <name evidence="1" type="ORF">EV675_4836</name>
</gene>
<reference evidence="1 2" key="1">
    <citation type="submission" date="2019-02" db="EMBL/GenBank/DDBJ databases">
        <title>Genomic Encyclopedia of Type Strains, Phase IV (KMG-IV): sequencing the most valuable type-strain genomes for metagenomic binning, comparative biology and taxonomic classification.</title>
        <authorList>
            <person name="Goeker M."/>
        </authorList>
    </citation>
    <scope>NUCLEOTIDE SEQUENCE [LARGE SCALE GENOMIC DNA]</scope>
    <source>
        <strain evidence="1 2">K24</strain>
    </source>
</reference>
<sequence length="96" mass="11260">MLEWLRRWVLSHAPTPEREAEKALNEARLALYRAEQRVRDAIMYAEYYRERVSFLKRVKEEGIENVTDVRAMRPYAAQAGSSQATLRLHPKAVTNE</sequence>